<evidence type="ECO:0000259" key="4">
    <source>
        <dbReference type="SMART" id="SM00635"/>
    </source>
</evidence>
<dbReference type="SMART" id="SM00635">
    <property type="entry name" value="BID_2"/>
    <property type="match status" value="3"/>
</dbReference>
<keyword evidence="1" id="KW-0175">Coiled coil</keyword>
<evidence type="ECO:0000313" key="6">
    <source>
        <dbReference type="Proteomes" id="UP000199652"/>
    </source>
</evidence>
<dbReference type="InterPro" id="IPR008930">
    <property type="entry name" value="Terpenoid_cyclase/PrenylTrfase"/>
</dbReference>
<dbReference type="InterPro" id="IPR003343">
    <property type="entry name" value="Big_2"/>
</dbReference>
<feature type="compositionally biased region" description="Polar residues" evidence="2">
    <location>
        <begin position="1304"/>
        <end position="1324"/>
    </location>
</feature>
<keyword evidence="6" id="KW-1185">Reference proteome</keyword>
<dbReference type="EMBL" id="FNOU01000005">
    <property type="protein sequence ID" value="SDX67337.1"/>
    <property type="molecule type" value="Genomic_DNA"/>
</dbReference>
<dbReference type="Pfam" id="PF02368">
    <property type="entry name" value="Big_2"/>
    <property type="match status" value="2"/>
</dbReference>
<feature type="domain" description="BIG2" evidence="4">
    <location>
        <begin position="101"/>
        <end position="178"/>
    </location>
</feature>
<sequence>MADAEKKIAELKQVVDPDSVTVTPSEATLKVSGRTTLVASVSPENASDQTVAWTSGDEAVASVNDMGIVTANAVGKTTITAETVNGKTANCIITVEEGKIPVTGITINEQDQSLVMGKSLQLTATVSPQDATNQMVEWRSGDTAIAMVDANGRVTGVNTGTTTITAASGDIVGTTVVTVDARSAVQTPQVYFQYKNGEIQEVGEDGQFVLEQSDQGRFVLEGSQATPYWKNTVDPTSGTSTFNIFAGTGEVMLNKTGTATGWVIDEGTLYGEETHIVDFQVKIIPSTIDVLYAYVDGVEMGKTPLALTGSETKTIVVKGRRANSQLLVDVPFYAITCTSDSSNVNFGTSTKNTAFNLSGSGSAKITVSLLNTAVKKQFDVEAAYINVTDMVVTTQDTYFIDDWNPNGNEYTGIYNSGIGQRYDVQVKPDNATNRGVTWTSYDPEIAYFKVEHVNGFLPVKAGTAHFTVTSNANPAVKKDVVIRFEYKNKATAVAVDQSEINLVISEGTKTLPITFSPANSTEQRMDWTYSEAGIVQVQSGIEATNAYKKTNHTITPLKEGTVTVTGTPWDTTGGAQPVSFTVTVTGQAVEVDVDALVKAGIESGQSYLSGEAIGKNAYGNEWNIFALARSGVTVSEENIQAYIKSASGKVAEASFGKKSTDISRVILAMESIGYDASDVRGVNLYDKLYNYSDQLATMGSNDVAFALIALDAKGTIVPEGANWSRNRLLETLLTYQDEVGGGFTLGGTGSGSPDMTAMCLTALAPYNDEAHPAVQTAVTKALDYLKTTMDNAAGYGNSNSDAQIITALSALKLDIAKADHGFTVAGANPITSLERYRIESGGFKYLLTDQRPNEMATQQATYALEAYRRIKAGAVNLYDLSDVQRRQPAMDEAVQAVIAKIDALPEAADLQLTDETALAEAKAAFDALTTAQKALVDDAHQTKLSADVTKMAELKAAAELAQAKTDAQTALAGYKDQADYRAAEQKEMAEIITAGNTAIDVAANKTDIAAALKDAQQKLDALKTDAQYRAEEAKALADAKTAAIADLTGYKKLADYREAQQAELTAAITAGTNAINTAADQAGVTQALTDAKTALDAIKTNAQLTEEERQQAMADAKAAMETAKAKGLTQADVDAARAAIDKLDAATQAEMKADLDSFNTVVEKAEAERHQPTLADGTKVTADGLTLDYKLVLDTADTGSAAIAQEANTGMDVVLPLAIHVEDLKGNTVDQPITITISADLSAYGDNPTVKIAHIKDGKLLENLAGTYNGAKKTVTFKVSSFSDFILLAQKAGSTEPVNPTPGTPGTDNGNSGSIGATGNTKTGITGDTSTVTGTVIALVLLAATGAVIIIARRKHV</sequence>
<reference evidence="6" key="1">
    <citation type="submission" date="2016-10" db="EMBL/GenBank/DDBJ databases">
        <authorList>
            <person name="Varghese N."/>
            <person name="Submissions S."/>
        </authorList>
    </citation>
    <scope>NUCLEOTIDE SEQUENCE [LARGE SCALE GENOMIC DNA]</scope>
    <source>
        <strain evidence="6">VPI 5359</strain>
    </source>
</reference>
<feature type="region of interest" description="Disordered" evidence="2">
    <location>
        <begin position="1293"/>
        <end position="1324"/>
    </location>
</feature>
<feature type="transmembrane region" description="Helical" evidence="3">
    <location>
        <begin position="1332"/>
        <end position="1352"/>
    </location>
</feature>
<dbReference type="OrthoDB" id="1821007at2"/>
<evidence type="ECO:0000256" key="2">
    <source>
        <dbReference type="SAM" id="MobiDB-lite"/>
    </source>
</evidence>
<dbReference type="InterPro" id="IPR008964">
    <property type="entry name" value="Invasin/intimin_cell_adhesion"/>
</dbReference>
<keyword evidence="3" id="KW-1133">Transmembrane helix</keyword>
<evidence type="ECO:0000256" key="1">
    <source>
        <dbReference type="SAM" id="Coils"/>
    </source>
</evidence>
<dbReference type="SUPFAM" id="SSF49373">
    <property type="entry name" value="Invasin/intimin cell-adhesion fragments"/>
    <property type="match status" value="2"/>
</dbReference>
<feature type="domain" description="BIG2" evidence="4">
    <location>
        <begin position="16"/>
        <end position="93"/>
    </location>
</feature>
<dbReference type="Proteomes" id="UP000199652">
    <property type="component" value="Unassembled WGS sequence"/>
</dbReference>
<dbReference type="Gene3D" id="2.60.40.1080">
    <property type="match status" value="4"/>
</dbReference>
<keyword evidence="3" id="KW-0472">Membrane</keyword>
<dbReference type="RefSeq" id="WP_090243922.1">
    <property type="nucleotide sequence ID" value="NZ_FNOU01000005.1"/>
</dbReference>
<evidence type="ECO:0000313" key="5">
    <source>
        <dbReference type="EMBL" id="SDX67337.1"/>
    </source>
</evidence>
<feature type="coiled-coil region" evidence="1">
    <location>
        <begin position="1088"/>
        <end position="1122"/>
    </location>
</feature>
<name>A0A1H3DLV3_EUBBA</name>
<organism evidence="5 6">
    <name type="scientific">Eubacterium barkeri</name>
    <name type="common">Clostridium barkeri</name>
    <dbReference type="NCBI Taxonomy" id="1528"/>
    <lineage>
        <taxon>Bacteria</taxon>
        <taxon>Bacillati</taxon>
        <taxon>Bacillota</taxon>
        <taxon>Clostridia</taxon>
        <taxon>Eubacteriales</taxon>
        <taxon>Eubacteriaceae</taxon>
        <taxon>Eubacterium</taxon>
    </lineage>
</organism>
<accession>A0A1H3DLV3</accession>
<protein>
    <submittedName>
        <fullName evidence="5">Ig-like domain (Group 2)</fullName>
    </submittedName>
</protein>
<gene>
    <name evidence="5" type="ORF">SAMN04488579_10555</name>
</gene>
<proteinExistence type="predicted"/>
<evidence type="ECO:0000256" key="3">
    <source>
        <dbReference type="SAM" id="Phobius"/>
    </source>
</evidence>
<dbReference type="STRING" id="1528.SAMN04488579_10555"/>
<dbReference type="SUPFAM" id="SSF48239">
    <property type="entry name" value="Terpenoid cyclases/Protein prenyltransferases"/>
    <property type="match status" value="1"/>
</dbReference>
<keyword evidence="3" id="KW-0812">Transmembrane</keyword>
<feature type="domain" description="BIG2" evidence="4">
    <location>
        <begin position="404"/>
        <end position="480"/>
    </location>
</feature>